<feature type="chain" id="PRO_5047381568" evidence="1">
    <location>
        <begin position="35"/>
        <end position="163"/>
    </location>
</feature>
<accession>A0ABV8L3W0</accession>
<feature type="signal peptide" evidence="1">
    <location>
        <begin position="1"/>
        <end position="34"/>
    </location>
</feature>
<dbReference type="Proteomes" id="UP001595767">
    <property type="component" value="Unassembled WGS sequence"/>
</dbReference>
<keyword evidence="1" id="KW-0732">Signal</keyword>
<sequence length="163" mass="17623">MPRAIGKKARRVATVLTALSAVSAALLASAPGAAAQPGHYDFHPNDTRYRYEGKHGTFTGDAVYARQDPRGGNRLIWSLRLSPYVQNMVQGPMSCGAAVVGKSGYHDSHPSIPADYFWHSTITGLQLDRTYTLAARCDFTANNGHTTAPGNVQYTVKFTLHSS</sequence>
<evidence type="ECO:0000256" key="1">
    <source>
        <dbReference type="SAM" id="SignalP"/>
    </source>
</evidence>
<dbReference type="RefSeq" id="WP_378548844.1">
    <property type="nucleotide sequence ID" value="NZ_JBHSBA010000005.1"/>
</dbReference>
<protein>
    <submittedName>
        <fullName evidence="2">Uncharacterized protein</fullName>
    </submittedName>
</protein>
<name>A0ABV8L3W0_9NOCA</name>
<proteinExistence type="predicted"/>
<reference evidence="3" key="1">
    <citation type="journal article" date="2019" name="Int. J. Syst. Evol. Microbiol.">
        <title>The Global Catalogue of Microorganisms (GCM) 10K type strain sequencing project: providing services to taxonomists for standard genome sequencing and annotation.</title>
        <authorList>
            <consortium name="The Broad Institute Genomics Platform"/>
            <consortium name="The Broad Institute Genome Sequencing Center for Infectious Disease"/>
            <person name="Wu L."/>
            <person name="Ma J."/>
        </authorList>
    </citation>
    <scope>NUCLEOTIDE SEQUENCE [LARGE SCALE GENOMIC DNA]</scope>
    <source>
        <strain evidence="3">CGMCC 4.7204</strain>
    </source>
</reference>
<organism evidence="2 3">
    <name type="scientific">Nocardia rhizosphaerae</name>
    <dbReference type="NCBI Taxonomy" id="1691571"/>
    <lineage>
        <taxon>Bacteria</taxon>
        <taxon>Bacillati</taxon>
        <taxon>Actinomycetota</taxon>
        <taxon>Actinomycetes</taxon>
        <taxon>Mycobacteriales</taxon>
        <taxon>Nocardiaceae</taxon>
        <taxon>Nocardia</taxon>
    </lineage>
</organism>
<evidence type="ECO:0000313" key="2">
    <source>
        <dbReference type="EMBL" id="MFC4125195.1"/>
    </source>
</evidence>
<evidence type="ECO:0000313" key="3">
    <source>
        <dbReference type="Proteomes" id="UP001595767"/>
    </source>
</evidence>
<gene>
    <name evidence="2" type="ORF">ACFOW8_09680</name>
</gene>
<keyword evidence="3" id="KW-1185">Reference proteome</keyword>
<comment type="caution">
    <text evidence="2">The sequence shown here is derived from an EMBL/GenBank/DDBJ whole genome shotgun (WGS) entry which is preliminary data.</text>
</comment>
<dbReference type="EMBL" id="JBHSBA010000005">
    <property type="protein sequence ID" value="MFC4125195.1"/>
    <property type="molecule type" value="Genomic_DNA"/>
</dbReference>